<dbReference type="Pfam" id="PF07452">
    <property type="entry name" value="CHRD"/>
    <property type="match status" value="1"/>
</dbReference>
<reference evidence="2" key="1">
    <citation type="journal article" date="2014" name="Genome Biol. Evol.">
        <title>Pangenome evidence for extensive interdomain horizontal transfer affecting lineage core and shell genes in uncultured planktonic thaumarchaeota and euryarchaeota.</title>
        <authorList>
            <person name="Deschamps P."/>
            <person name="Zivanovic Y."/>
            <person name="Moreira D."/>
            <person name="Rodriguez-Valera F."/>
            <person name="Lopez-Garcia P."/>
        </authorList>
    </citation>
    <scope>NUCLEOTIDE SEQUENCE</scope>
</reference>
<protein>
    <recommendedName>
        <fullName evidence="1">CHRD domain-containing protein</fullName>
    </recommendedName>
</protein>
<proteinExistence type="predicted"/>
<accession>A0A075H3Y4</accession>
<sequence>MKRNNTVLGLSIAVILTISIIAISAVPTAMAKSNGQPDLTADLTAQGTNDAKGQALFWFNDDASELRYKIVLNKVDVGSNGEDKNVGKGLENYVTKLHIHAAPGGVHNPMHLLNIVGPADDSDLKIAGHTFLGIWDDDDAPGSAHHGHHQTKTLSSQIEALCNGDTDVNVHLSDSDEFIRGIIETNSDTCSNL</sequence>
<evidence type="ECO:0000313" key="2">
    <source>
        <dbReference type="EMBL" id="AIF08648.1"/>
    </source>
</evidence>
<dbReference type="AlphaFoldDB" id="A0A075H3Y4"/>
<dbReference type="EMBL" id="KF900837">
    <property type="protein sequence ID" value="AIF08648.1"/>
    <property type="molecule type" value="Genomic_DNA"/>
</dbReference>
<evidence type="ECO:0000259" key="1">
    <source>
        <dbReference type="Pfam" id="PF07452"/>
    </source>
</evidence>
<organism evidence="2">
    <name type="scientific">uncultured marine thaumarchaeote KM3_31_G08</name>
    <dbReference type="NCBI Taxonomy" id="1456121"/>
    <lineage>
        <taxon>Archaea</taxon>
        <taxon>Nitrososphaerota</taxon>
        <taxon>environmental samples</taxon>
    </lineage>
</organism>
<name>A0A075H3Y4_9ARCH</name>
<dbReference type="InterPro" id="IPR010895">
    <property type="entry name" value="CHRD"/>
</dbReference>
<feature type="domain" description="CHRD" evidence="1">
    <location>
        <begin position="44"/>
        <end position="174"/>
    </location>
</feature>